<evidence type="ECO:0000313" key="15">
    <source>
        <dbReference type="Proteomes" id="UP000799640"/>
    </source>
</evidence>
<dbReference type="InterPro" id="IPR013886">
    <property type="entry name" value="PI31_Prot_C"/>
</dbReference>
<evidence type="ECO:0000256" key="6">
    <source>
        <dbReference type="ARBA" id="ARBA00022553"/>
    </source>
</evidence>
<gene>
    <name evidence="14" type="ORF">EJ06DRAFT_585008</name>
</gene>
<comment type="subcellular location">
    <subcellularLocation>
        <location evidence="2">Cytoplasm</location>
    </subcellularLocation>
    <subcellularLocation>
        <location evidence="1">Endoplasmic reticulum</location>
    </subcellularLocation>
</comment>
<accession>A0A6G1HL26</accession>
<evidence type="ECO:0000256" key="11">
    <source>
        <dbReference type="SAM" id="MobiDB-lite"/>
    </source>
</evidence>
<evidence type="ECO:0000256" key="10">
    <source>
        <dbReference type="ARBA" id="ARBA00024805"/>
    </source>
</evidence>
<dbReference type="Gene3D" id="3.40.1000.30">
    <property type="match status" value="1"/>
</dbReference>
<dbReference type="InterPro" id="IPR021625">
    <property type="entry name" value="PI31_Prot_N"/>
</dbReference>
<keyword evidence="9" id="KW-0007">Acetylation</keyword>
<dbReference type="GO" id="GO:0043161">
    <property type="term" value="P:proteasome-mediated ubiquitin-dependent protein catabolic process"/>
    <property type="evidence" value="ECO:0007669"/>
    <property type="project" value="InterPro"/>
</dbReference>
<keyword evidence="4" id="KW-0488">Methylation</keyword>
<dbReference type="GO" id="GO:0004866">
    <property type="term" value="F:endopeptidase inhibitor activity"/>
    <property type="evidence" value="ECO:0007669"/>
    <property type="project" value="InterPro"/>
</dbReference>
<comment type="function">
    <text evidence="10">Plays an important role in control of proteasome function. Inhibits the hydrolysis of protein and peptide substrates by the 20S proteasome. Also inhibits the activation of the proteasome by the proteasome regulatory proteins PA700 and PA28.</text>
</comment>
<dbReference type="EMBL" id="ML996706">
    <property type="protein sequence ID" value="KAF2396537.1"/>
    <property type="molecule type" value="Genomic_DNA"/>
</dbReference>
<evidence type="ECO:0000259" key="12">
    <source>
        <dbReference type="Pfam" id="PF08577"/>
    </source>
</evidence>
<feature type="compositionally biased region" description="Pro residues" evidence="11">
    <location>
        <begin position="200"/>
        <end position="216"/>
    </location>
</feature>
<evidence type="ECO:0000313" key="14">
    <source>
        <dbReference type="EMBL" id="KAF2396537.1"/>
    </source>
</evidence>
<evidence type="ECO:0000256" key="7">
    <source>
        <dbReference type="ARBA" id="ARBA00022824"/>
    </source>
</evidence>
<evidence type="ECO:0000256" key="3">
    <source>
        <dbReference type="ARBA" id="ARBA00006405"/>
    </source>
</evidence>
<evidence type="ECO:0000256" key="8">
    <source>
        <dbReference type="ARBA" id="ARBA00022942"/>
    </source>
</evidence>
<reference evidence="14" key="1">
    <citation type="journal article" date="2020" name="Stud. Mycol.">
        <title>101 Dothideomycetes genomes: a test case for predicting lifestyles and emergence of pathogens.</title>
        <authorList>
            <person name="Haridas S."/>
            <person name="Albert R."/>
            <person name="Binder M."/>
            <person name="Bloem J."/>
            <person name="Labutti K."/>
            <person name="Salamov A."/>
            <person name="Andreopoulos B."/>
            <person name="Baker S."/>
            <person name="Barry K."/>
            <person name="Bills G."/>
            <person name="Bluhm B."/>
            <person name="Cannon C."/>
            <person name="Castanera R."/>
            <person name="Culley D."/>
            <person name="Daum C."/>
            <person name="Ezra D."/>
            <person name="Gonzalez J."/>
            <person name="Henrissat B."/>
            <person name="Kuo A."/>
            <person name="Liang C."/>
            <person name="Lipzen A."/>
            <person name="Lutzoni F."/>
            <person name="Magnuson J."/>
            <person name="Mondo S."/>
            <person name="Nolan M."/>
            <person name="Ohm R."/>
            <person name="Pangilinan J."/>
            <person name="Park H.-J."/>
            <person name="Ramirez L."/>
            <person name="Alfaro M."/>
            <person name="Sun H."/>
            <person name="Tritt A."/>
            <person name="Yoshinaga Y."/>
            <person name="Zwiers L.-H."/>
            <person name="Turgeon B."/>
            <person name="Goodwin S."/>
            <person name="Spatafora J."/>
            <person name="Crous P."/>
            <person name="Grigoriev I."/>
        </authorList>
    </citation>
    <scope>NUCLEOTIDE SEQUENCE</scope>
    <source>
        <strain evidence="14">CBS 262.69</strain>
    </source>
</reference>
<dbReference type="Proteomes" id="UP000799640">
    <property type="component" value="Unassembled WGS sequence"/>
</dbReference>
<dbReference type="AlphaFoldDB" id="A0A6G1HL26"/>
<comment type="similarity">
    <text evidence="3">Belongs to the proteasome inhibitor PI31 family.</text>
</comment>
<evidence type="ECO:0000256" key="2">
    <source>
        <dbReference type="ARBA" id="ARBA00004496"/>
    </source>
</evidence>
<protein>
    <submittedName>
        <fullName evidence="14">Uncharacterized protein</fullName>
    </submittedName>
</protein>
<feature type="compositionally biased region" description="Gly residues" evidence="11">
    <location>
        <begin position="338"/>
        <end position="371"/>
    </location>
</feature>
<keyword evidence="8" id="KW-0647">Proteasome</keyword>
<dbReference type="OrthoDB" id="68090at2759"/>
<sequence length="371" mass="38911">MSPQSAAGELASFMAVSLPKDASPQLKTPYEAIALAVHAGMLASGFRLIGLGEDLNITQSENGDAQPLPAEWNASTSHAFRYAHSQSSMVYIVKVNRLGGKAVVDGLALGDDKRATFDITALDYISPSALPATPVTPETTTEAAREALQQIFISPARLADLNSQLNLNIIQKLAPGLKKDGYEVSPEDYNEAVRPQPWSSNPPRPDPLADPAPARPTPFADPRVPPRNPYPSGLEPPGFEDEYEILQMPGRGQPLPRNPLSIGDDDLYPAGMGPNDPFRPTGPRGFPGRGGGGGMHPTFDDPLFQGRGSGGYGDLQVPPGARYDPVQPGDPRSSMGLGRRGPQGGPFGGPGFGGPGFGGQGGNPFGGGDFI</sequence>
<evidence type="ECO:0000256" key="1">
    <source>
        <dbReference type="ARBA" id="ARBA00004240"/>
    </source>
</evidence>
<dbReference type="GO" id="GO:0000502">
    <property type="term" value="C:proteasome complex"/>
    <property type="evidence" value="ECO:0007669"/>
    <property type="project" value="UniProtKB-KW"/>
</dbReference>
<feature type="region of interest" description="Disordered" evidence="11">
    <location>
        <begin position="289"/>
        <end position="371"/>
    </location>
</feature>
<feature type="domain" description="PI31 proteasome regulator C-terminal" evidence="12">
    <location>
        <begin position="262"/>
        <end position="328"/>
    </location>
</feature>
<dbReference type="PANTHER" id="PTHR13266:SF1">
    <property type="entry name" value="PROTEASOME INHIBITOR PI31 SUBUNIT"/>
    <property type="match status" value="1"/>
</dbReference>
<dbReference type="GO" id="GO:0070628">
    <property type="term" value="F:proteasome binding"/>
    <property type="evidence" value="ECO:0007669"/>
    <property type="project" value="InterPro"/>
</dbReference>
<evidence type="ECO:0000256" key="4">
    <source>
        <dbReference type="ARBA" id="ARBA00022481"/>
    </source>
</evidence>
<dbReference type="Pfam" id="PF08577">
    <property type="entry name" value="PI31_Prot_C"/>
    <property type="match status" value="1"/>
</dbReference>
<evidence type="ECO:0000259" key="13">
    <source>
        <dbReference type="Pfam" id="PF11566"/>
    </source>
</evidence>
<keyword evidence="6" id="KW-0597">Phosphoprotein</keyword>
<feature type="domain" description="PI31 proteasome regulator N-terminal" evidence="13">
    <location>
        <begin position="23"/>
        <end position="179"/>
    </location>
</feature>
<feature type="region of interest" description="Disordered" evidence="11">
    <location>
        <begin position="180"/>
        <end position="240"/>
    </location>
</feature>
<keyword evidence="5" id="KW-0963">Cytoplasm</keyword>
<evidence type="ECO:0000256" key="5">
    <source>
        <dbReference type="ARBA" id="ARBA00022490"/>
    </source>
</evidence>
<dbReference type="GO" id="GO:0005783">
    <property type="term" value="C:endoplasmic reticulum"/>
    <property type="evidence" value="ECO:0007669"/>
    <property type="project" value="UniProtKB-SubCell"/>
</dbReference>
<organism evidence="14 15">
    <name type="scientific">Trichodelitschia bisporula</name>
    <dbReference type="NCBI Taxonomy" id="703511"/>
    <lineage>
        <taxon>Eukaryota</taxon>
        <taxon>Fungi</taxon>
        <taxon>Dikarya</taxon>
        <taxon>Ascomycota</taxon>
        <taxon>Pezizomycotina</taxon>
        <taxon>Dothideomycetes</taxon>
        <taxon>Dothideomycetes incertae sedis</taxon>
        <taxon>Phaeotrichales</taxon>
        <taxon>Phaeotrichaceae</taxon>
        <taxon>Trichodelitschia</taxon>
    </lineage>
</organism>
<keyword evidence="15" id="KW-1185">Reference proteome</keyword>
<evidence type="ECO:0000256" key="9">
    <source>
        <dbReference type="ARBA" id="ARBA00022990"/>
    </source>
</evidence>
<dbReference type="Pfam" id="PF11566">
    <property type="entry name" value="PI31_Prot_N"/>
    <property type="match status" value="1"/>
</dbReference>
<dbReference type="PANTHER" id="PTHR13266">
    <property type="entry name" value="PROTEASOME INHIBITOR"/>
    <property type="match status" value="1"/>
</dbReference>
<keyword evidence="7" id="KW-0256">Endoplasmic reticulum</keyword>
<dbReference type="InterPro" id="IPR045128">
    <property type="entry name" value="PI31-like"/>
</dbReference>
<proteinExistence type="inferred from homology"/>
<name>A0A6G1HL26_9PEZI</name>